<evidence type="ECO:0000313" key="13">
    <source>
        <dbReference type="Proteomes" id="UP000243688"/>
    </source>
</evidence>
<dbReference type="Gene3D" id="3.40.430.10">
    <property type="entry name" value="Dihydrofolate Reductase, subunit A"/>
    <property type="match status" value="1"/>
</dbReference>
<organism evidence="12 13">
    <name type="scientific">Candidatus Reconcilbacillus cellulovorans</name>
    <dbReference type="NCBI Taxonomy" id="1906605"/>
    <lineage>
        <taxon>Bacteria</taxon>
        <taxon>Bacillati</taxon>
        <taxon>Bacillota</taxon>
        <taxon>Bacilli</taxon>
        <taxon>Bacillales</taxon>
        <taxon>Paenibacillaceae</taxon>
        <taxon>Candidatus Reconcilbacillus</taxon>
    </lineage>
</organism>
<evidence type="ECO:0000256" key="1">
    <source>
        <dbReference type="ARBA" id="ARBA00004903"/>
    </source>
</evidence>
<dbReference type="SUPFAM" id="SSF53597">
    <property type="entry name" value="Dihydrofolate reductase-like"/>
    <property type="match status" value="1"/>
</dbReference>
<dbReference type="GO" id="GO:0006730">
    <property type="term" value="P:one-carbon metabolic process"/>
    <property type="evidence" value="ECO:0007669"/>
    <property type="project" value="UniProtKB-KW"/>
</dbReference>
<name>A0A2A6E0A3_9BACL</name>
<dbReference type="InterPro" id="IPR017925">
    <property type="entry name" value="DHFR_CS"/>
</dbReference>
<dbReference type="GO" id="GO:0046452">
    <property type="term" value="P:dihydrofolate metabolic process"/>
    <property type="evidence" value="ECO:0007669"/>
    <property type="project" value="TreeGrafter"/>
</dbReference>
<evidence type="ECO:0000256" key="7">
    <source>
        <dbReference type="ARBA" id="ARBA00025067"/>
    </source>
</evidence>
<evidence type="ECO:0000256" key="6">
    <source>
        <dbReference type="ARBA" id="ARBA00023002"/>
    </source>
</evidence>
<feature type="compositionally biased region" description="Polar residues" evidence="10">
    <location>
        <begin position="182"/>
        <end position="192"/>
    </location>
</feature>
<dbReference type="GO" id="GO:0005829">
    <property type="term" value="C:cytosol"/>
    <property type="evidence" value="ECO:0007669"/>
    <property type="project" value="TreeGrafter"/>
</dbReference>
<keyword evidence="6 8" id="KW-0560">Oxidoreductase</keyword>
<evidence type="ECO:0000259" key="11">
    <source>
        <dbReference type="PROSITE" id="PS51330"/>
    </source>
</evidence>
<evidence type="ECO:0000256" key="9">
    <source>
        <dbReference type="RuleBase" id="RU004474"/>
    </source>
</evidence>
<dbReference type="Pfam" id="PF00186">
    <property type="entry name" value="DHFR_1"/>
    <property type="match status" value="1"/>
</dbReference>
<comment type="similarity">
    <text evidence="2 8 9">Belongs to the dihydrofolate reductase family.</text>
</comment>
<dbReference type="AlphaFoldDB" id="A0A2A6E0A3"/>
<evidence type="ECO:0000313" key="12">
    <source>
        <dbReference type="EMBL" id="PDO10748.1"/>
    </source>
</evidence>
<dbReference type="PRINTS" id="PR00070">
    <property type="entry name" value="DHFR"/>
</dbReference>
<keyword evidence="4 8" id="KW-0554">One-carbon metabolism</keyword>
<evidence type="ECO:0000256" key="3">
    <source>
        <dbReference type="ARBA" id="ARBA00012856"/>
    </source>
</evidence>
<dbReference type="PIRSF" id="PIRSF000194">
    <property type="entry name" value="DHFR"/>
    <property type="match status" value="1"/>
</dbReference>
<comment type="function">
    <text evidence="7 8">Key enzyme in folate metabolism. Catalyzes an essential reaction for de novo glycine and purine synthesis, and for DNA precursor synthesis.</text>
</comment>
<feature type="domain" description="DHFR" evidence="11">
    <location>
        <begin position="6"/>
        <end position="165"/>
    </location>
</feature>
<dbReference type="GO" id="GO:0046655">
    <property type="term" value="P:folic acid metabolic process"/>
    <property type="evidence" value="ECO:0007669"/>
    <property type="project" value="TreeGrafter"/>
</dbReference>
<dbReference type="Proteomes" id="UP000243688">
    <property type="component" value="Unassembled WGS sequence"/>
</dbReference>
<dbReference type="CDD" id="cd00209">
    <property type="entry name" value="DHFR"/>
    <property type="match status" value="1"/>
</dbReference>
<dbReference type="InterPro" id="IPR024072">
    <property type="entry name" value="DHFR-like_dom_sf"/>
</dbReference>
<dbReference type="PROSITE" id="PS00075">
    <property type="entry name" value="DHFR_1"/>
    <property type="match status" value="1"/>
</dbReference>
<dbReference type="GO" id="GO:0070401">
    <property type="term" value="F:NADP+ binding"/>
    <property type="evidence" value="ECO:0007669"/>
    <property type="project" value="UniProtKB-ARBA"/>
</dbReference>
<evidence type="ECO:0000256" key="10">
    <source>
        <dbReference type="SAM" id="MobiDB-lite"/>
    </source>
</evidence>
<evidence type="ECO:0000256" key="2">
    <source>
        <dbReference type="ARBA" id="ARBA00009539"/>
    </source>
</evidence>
<feature type="region of interest" description="Disordered" evidence="10">
    <location>
        <begin position="167"/>
        <end position="192"/>
    </location>
</feature>
<dbReference type="GO" id="GO:0004146">
    <property type="term" value="F:dihydrofolate reductase activity"/>
    <property type="evidence" value="ECO:0007669"/>
    <property type="project" value="UniProtKB-EC"/>
</dbReference>
<keyword evidence="5 8" id="KW-0521">NADP</keyword>
<comment type="catalytic activity">
    <reaction evidence="8">
        <text>(6S)-5,6,7,8-tetrahydrofolate + NADP(+) = 7,8-dihydrofolate + NADPH + H(+)</text>
        <dbReference type="Rhea" id="RHEA:15009"/>
        <dbReference type="ChEBI" id="CHEBI:15378"/>
        <dbReference type="ChEBI" id="CHEBI:57451"/>
        <dbReference type="ChEBI" id="CHEBI:57453"/>
        <dbReference type="ChEBI" id="CHEBI:57783"/>
        <dbReference type="ChEBI" id="CHEBI:58349"/>
        <dbReference type="EC" id="1.5.1.3"/>
    </reaction>
</comment>
<dbReference type="InterPro" id="IPR001796">
    <property type="entry name" value="DHFR_dom"/>
</dbReference>
<dbReference type="InterPro" id="IPR012259">
    <property type="entry name" value="DHFR"/>
</dbReference>
<evidence type="ECO:0000256" key="8">
    <source>
        <dbReference type="PIRNR" id="PIRNR000194"/>
    </source>
</evidence>
<dbReference type="PANTHER" id="PTHR48069:SF3">
    <property type="entry name" value="DIHYDROFOLATE REDUCTASE"/>
    <property type="match status" value="1"/>
</dbReference>
<comment type="pathway">
    <text evidence="1 8">Cofactor biosynthesis; tetrahydrofolate biosynthesis; 5,6,7,8-tetrahydrofolate from 7,8-dihydrofolate: step 1/1.</text>
</comment>
<dbReference type="PANTHER" id="PTHR48069">
    <property type="entry name" value="DIHYDROFOLATE REDUCTASE"/>
    <property type="match status" value="1"/>
</dbReference>
<comment type="caution">
    <text evidence="12">The sequence shown here is derived from an EMBL/GenBank/DDBJ whole genome shotgun (WGS) entry which is preliminary data.</text>
</comment>
<evidence type="ECO:0000256" key="4">
    <source>
        <dbReference type="ARBA" id="ARBA00022563"/>
    </source>
</evidence>
<protein>
    <recommendedName>
        <fullName evidence="3 8">Dihydrofolate reductase</fullName>
        <ecNumber evidence="3 8">1.5.1.3</ecNumber>
    </recommendedName>
</protein>
<dbReference type="FunFam" id="3.40.430.10:FF:000001">
    <property type="entry name" value="Dihydrofolate reductase"/>
    <property type="match status" value="1"/>
</dbReference>
<reference evidence="12 13" key="1">
    <citation type="submission" date="2016-12" db="EMBL/GenBank/DDBJ databases">
        <title>Candidatus Reconcilibacillus cellulovorans genome.</title>
        <authorList>
            <person name="Kolinko S."/>
            <person name="Wu Y.-W."/>
            <person name="Tachea F."/>
            <person name="Denzel E."/>
            <person name="Hiras J."/>
            <person name="Baecker N."/>
            <person name="Chan L.J."/>
            <person name="Eichorst S.A."/>
            <person name="Frey D."/>
            <person name="Adams P.D."/>
            <person name="Pray T."/>
            <person name="Tanjore D."/>
            <person name="Petzold C.J."/>
            <person name="Gladden J.M."/>
            <person name="Simmons B.A."/>
            <person name="Singer S.W."/>
        </authorList>
    </citation>
    <scope>NUCLEOTIDE SEQUENCE [LARGE SCALE GENOMIC DNA]</scope>
    <source>
        <strain evidence="12">JTherm</strain>
    </source>
</reference>
<evidence type="ECO:0000256" key="5">
    <source>
        <dbReference type="ARBA" id="ARBA00022857"/>
    </source>
</evidence>
<gene>
    <name evidence="12" type="ORF">BLM47_05235</name>
</gene>
<dbReference type="PROSITE" id="PS51330">
    <property type="entry name" value="DHFR_2"/>
    <property type="match status" value="1"/>
</dbReference>
<proteinExistence type="inferred from homology"/>
<accession>A0A2A6E0A3</accession>
<dbReference type="GO" id="GO:0046654">
    <property type="term" value="P:tetrahydrofolate biosynthetic process"/>
    <property type="evidence" value="ECO:0007669"/>
    <property type="project" value="UniProtKB-UniPathway"/>
</dbReference>
<sequence>MNRPPFLSAIVAMAHNGVIGDKGGLPWRLPADLRHFRETTMGHAVVMGRRTWESIGRPLAGRRNLVLTRDPAFCPPQGCEAVRSVDELFVRLDDEGEAFVIGGAQIYRLLLPWTKRLYITRIDHEFEGDAYFPDVDWSRWRLVSQRPGVTDERNPYRYEFLVYERAETDGDGPSPDAGGRTSGSPGRSAGST</sequence>
<dbReference type="EC" id="1.5.1.3" evidence="3 8"/>
<dbReference type="UniPathway" id="UPA00077">
    <property type="reaction ID" value="UER00158"/>
</dbReference>
<dbReference type="EMBL" id="MOXJ01000009">
    <property type="protein sequence ID" value="PDO10748.1"/>
    <property type="molecule type" value="Genomic_DNA"/>
</dbReference>